<gene>
    <name evidence="2" type="ORF">IAB37_06195</name>
</gene>
<feature type="transmembrane region" description="Helical" evidence="1">
    <location>
        <begin position="6"/>
        <end position="26"/>
    </location>
</feature>
<keyword evidence="1" id="KW-0472">Membrane</keyword>
<name>A0A9D1J4W1_9FIRM</name>
<evidence type="ECO:0000313" key="2">
    <source>
        <dbReference type="EMBL" id="HIR61146.1"/>
    </source>
</evidence>
<proteinExistence type="predicted"/>
<keyword evidence="1" id="KW-0812">Transmembrane</keyword>
<organism evidence="2 3">
    <name type="scientific">Candidatus Faecivivens stercoravium</name>
    <dbReference type="NCBI Taxonomy" id="2840803"/>
    <lineage>
        <taxon>Bacteria</taxon>
        <taxon>Bacillati</taxon>
        <taxon>Bacillota</taxon>
        <taxon>Clostridia</taxon>
        <taxon>Eubacteriales</taxon>
        <taxon>Oscillospiraceae</taxon>
        <taxon>Oscillospiraceae incertae sedis</taxon>
        <taxon>Candidatus Faecivivens</taxon>
    </lineage>
</organism>
<comment type="caution">
    <text evidence="2">The sequence shown here is derived from an EMBL/GenBank/DDBJ whole genome shotgun (WGS) entry which is preliminary data.</text>
</comment>
<dbReference type="EMBL" id="DVHA01000196">
    <property type="protein sequence ID" value="HIR61146.1"/>
    <property type="molecule type" value="Genomic_DNA"/>
</dbReference>
<dbReference type="AlphaFoldDB" id="A0A9D1J4W1"/>
<evidence type="ECO:0000313" key="3">
    <source>
        <dbReference type="Proteomes" id="UP000824241"/>
    </source>
</evidence>
<dbReference type="Proteomes" id="UP000824241">
    <property type="component" value="Unassembled WGS sequence"/>
</dbReference>
<sequence length="52" mass="5611">MESLFIPGVVIGVVGIAVVAAAYPLFNAITKKERERLAPQILKLTEELSKGE</sequence>
<reference evidence="2" key="1">
    <citation type="submission" date="2020-10" db="EMBL/GenBank/DDBJ databases">
        <authorList>
            <person name="Gilroy R."/>
        </authorList>
    </citation>
    <scope>NUCLEOTIDE SEQUENCE</scope>
    <source>
        <strain evidence="2">CHK189-12415</strain>
    </source>
</reference>
<protein>
    <submittedName>
        <fullName evidence="2">Uncharacterized protein</fullName>
    </submittedName>
</protein>
<keyword evidence="1" id="KW-1133">Transmembrane helix</keyword>
<reference evidence="2" key="2">
    <citation type="journal article" date="2021" name="PeerJ">
        <title>Extensive microbial diversity within the chicken gut microbiome revealed by metagenomics and culture.</title>
        <authorList>
            <person name="Gilroy R."/>
            <person name="Ravi A."/>
            <person name="Getino M."/>
            <person name="Pursley I."/>
            <person name="Horton D.L."/>
            <person name="Alikhan N.F."/>
            <person name="Baker D."/>
            <person name="Gharbi K."/>
            <person name="Hall N."/>
            <person name="Watson M."/>
            <person name="Adriaenssens E.M."/>
            <person name="Foster-Nyarko E."/>
            <person name="Jarju S."/>
            <person name="Secka A."/>
            <person name="Antonio M."/>
            <person name="Oren A."/>
            <person name="Chaudhuri R.R."/>
            <person name="La Ragione R."/>
            <person name="Hildebrand F."/>
            <person name="Pallen M.J."/>
        </authorList>
    </citation>
    <scope>NUCLEOTIDE SEQUENCE</scope>
    <source>
        <strain evidence="2">CHK189-12415</strain>
    </source>
</reference>
<evidence type="ECO:0000256" key="1">
    <source>
        <dbReference type="SAM" id="Phobius"/>
    </source>
</evidence>
<accession>A0A9D1J4W1</accession>